<dbReference type="PANTHER" id="PTHR12733">
    <property type="entry name" value="MITOCHONDRIAL ATP SYNTHASE B CHAIN"/>
    <property type="match status" value="1"/>
</dbReference>
<proteinExistence type="inferred from homology"/>
<keyword evidence="3 8" id="KW-0375">Hydrogen ion transport</keyword>
<evidence type="ECO:0000256" key="2">
    <source>
        <dbReference type="ARBA" id="ARBA00022547"/>
    </source>
</evidence>
<dbReference type="PANTHER" id="PTHR12733:SF3">
    <property type="entry name" value="ATP SYNTHASE F(0) COMPLEX SUBUNIT B1, MITOCHONDRIAL"/>
    <property type="match status" value="1"/>
</dbReference>
<gene>
    <name evidence="9" type="ORF">BRENAR_LOCUS1966</name>
</gene>
<evidence type="ECO:0000256" key="1">
    <source>
        <dbReference type="ARBA" id="ARBA00022448"/>
    </source>
</evidence>
<comment type="subcellular location">
    <subcellularLocation>
        <location evidence="8">Mitochondrion</location>
    </subcellularLocation>
    <subcellularLocation>
        <location evidence="8">Mitochondrion inner membrane</location>
    </subcellularLocation>
</comment>
<dbReference type="GO" id="GO:0045259">
    <property type="term" value="C:proton-transporting ATP synthase complex"/>
    <property type="evidence" value="ECO:0007669"/>
    <property type="project" value="UniProtKB-KW"/>
</dbReference>
<dbReference type="Proteomes" id="UP000290900">
    <property type="component" value="Unassembled WGS sequence"/>
</dbReference>
<dbReference type="EMBL" id="CAACVR010000011">
    <property type="protein sequence ID" value="VEU21231.1"/>
    <property type="molecule type" value="Genomic_DNA"/>
</dbReference>
<keyword evidence="1 8" id="KW-0813">Transport</keyword>
<dbReference type="GO" id="GO:0005743">
    <property type="term" value="C:mitochondrial inner membrane"/>
    <property type="evidence" value="ECO:0007669"/>
    <property type="project" value="UniProtKB-SubCell"/>
</dbReference>
<dbReference type="Pfam" id="PF05405">
    <property type="entry name" value="Mt_ATP-synt_B"/>
    <property type="match status" value="1"/>
</dbReference>
<evidence type="ECO:0000256" key="6">
    <source>
        <dbReference type="ARBA" id="ARBA00023128"/>
    </source>
</evidence>
<evidence type="ECO:0000256" key="3">
    <source>
        <dbReference type="ARBA" id="ARBA00022781"/>
    </source>
</evidence>
<dbReference type="GO" id="GO:0046933">
    <property type="term" value="F:proton-transporting ATP synthase activity, rotational mechanism"/>
    <property type="evidence" value="ECO:0007669"/>
    <property type="project" value="TreeGrafter"/>
</dbReference>
<keyword evidence="6 8" id="KW-0496">Mitochondrion</keyword>
<evidence type="ECO:0000256" key="8">
    <source>
        <dbReference type="RuleBase" id="RU368017"/>
    </source>
</evidence>
<protein>
    <recommendedName>
        <fullName evidence="8">ATP synthase subunit 4</fullName>
    </recommendedName>
</protein>
<keyword evidence="2 8" id="KW-0138">CF(0)</keyword>
<organism evidence="9 10">
    <name type="scientific">Brettanomyces naardenensis</name>
    <name type="common">Yeast</name>
    <dbReference type="NCBI Taxonomy" id="13370"/>
    <lineage>
        <taxon>Eukaryota</taxon>
        <taxon>Fungi</taxon>
        <taxon>Dikarya</taxon>
        <taxon>Ascomycota</taxon>
        <taxon>Saccharomycotina</taxon>
        <taxon>Pichiomycetes</taxon>
        <taxon>Pichiales</taxon>
        <taxon>Pichiaceae</taxon>
        <taxon>Brettanomyces</taxon>
    </lineage>
</organism>
<comment type="function">
    <text evidence="8">Subunit b, of the mitochondrial membrane ATP synthase complex (F(1)F(0) ATP synthase or Complex V) that produces ATP from ADP in the presence of a proton gradient across the membrane which is generated by electron transport complexes of the respiratory chain. ATP synthase complex consist of a soluble F(1) head domain - the catalytic core - and a membrane F(1) domain - the membrane proton channel. These two domains are linked by a central stalk rotating inside the F(1) region and a stationary peripheral stalk. During catalysis, ATP synthesis in the catalytic domain of F(1) is coupled via a rotary mechanism of the central stalk subunits to proton translocation. In vivo, can only synthesize ATP although its ATP hydrolase activity can be activated artificially in vitro. Part of the complex F(0) domain. Part of the complex F(0) domain and the peripheric stalk, which acts as a stator to hold the catalytic alpha(3)beta(3) subcomplex and subunit a/ATP6 static relative to the rotary elements.</text>
</comment>
<keyword evidence="5 8" id="KW-0406">Ion transport</keyword>
<evidence type="ECO:0000313" key="10">
    <source>
        <dbReference type="Proteomes" id="UP000290900"/>
    </source>
</evidence>
<name>A0A448YK11_BRENA</name>
<dbReference type="Gene3D" id="1.20.5.2210">
    <property type="match status" value="1"/>
</dbReference>
<comment type="subunit">
    <text evidence="8">F-type ATPases have 2 components, CF(1) - the catalytic core - and CF(0) - the membrane proton channel. In yeast, the dimeric form of ATP synthase consists of 17 polypeptides: alpha, beta, gamma, delta, epsilon, 4 (B), 5 (OSCP), 6 (A), 8, 9 (C), d, E (Tim11), f, g, h, i/j and k.</text>
</comment>
<keyword evidence="7 8" id="KW-0472">Membrane</keyword>
<dbReference type="SUPFAM" id="SSF161060">
    <property type="entry name" value="ATP synthase B chain-like"/>
    <property type="match status" value="1"/>
</dbReference>
<dbReference type="STRING" id="13370.A0A448YK11"/>
<accession>A0A448YK11</accession>
<evidence type="ECO:0000256" key="7">
    <source>
        <dbReference type="ARBA" id="ARBA00023136"/>
    </source>
</evidence>
<dbReference type="OrthoDB" id="67388at2759"/>
<sequence length="244" mass="26905">MLASRLALRAVRPAIFRPAYLSVRSISPIGLRFLATKAPETPKADPKTKAATLIDAIPGNNALTKTGTLATATAATVYALSEGLYVVNDETLLVVTFFSFVYLIIKTVAPMYGEMAKDRLASVTKLLNDARADHVQAVKDRINQVSSLKDVVSTTKALFEMSKETAALEAETFELKQKVDVAADAKSVLDSWVRYEAQVRQLQQQQLSSTVIKKVQQDLKDPKFQENLLAESISEVERLFAKER</sequence>
<dbReference type="InterPro" id="IPR013837">
    <property type="entry name" value="ATP_synth_F0_suB"/>
</dbReference>
<evidence type="ECO:0000313" key="9">
    <source>
        <dbReference type="EMBL" id="VEU21231.1"/>
    </source>
</evidence>
<evidence type="ECO:0000256" key="4">
    <source>
        <dbReference type="ARBA" id="ARBA00022792"/>
    </source>
</evidence>
<evidence type="ECO:0000256" key="5">
    <source>
        <dbReference type="ARBA" id="ARBA00023065"/>
    </source>
</evidence>
<dbReference type="InterPro" id="IPR008688">
    <property type="entry name" value="ATP_synth_Bsub_B/MI25"/>
</dbReference>
<reference evidence="9 10" key="1">
    <citation type="submission" date="2018-12" db="EMBL/GenBank/DDBJ databases">
        <authorList>
            <person name="Tiukova I."/>
            <person name="Dainat J."/>
        </authorList>
    </citation>
    <scope>NUCLEOTIDE SEQUENCE [LARGE SCALE GENOMIC DNA]</scope>
</reference>
<dbReference type="AlphaFoldDB" id="A0A448YK11"/>
<dbReference type="FunCoup" id="A0A448YK11">
    <property type="interactions" value="484"/>
</dbReference>
<comment type="similarity">
    <text evidence="8">Belongs to the eukaryotic ATPase B chain family.</text>
</comment>
<dbReference type="InParanoid" id="A0A448YK11"/>
<keyword evidence="10" id="KW-1185">Reference proteome</keyword>
<keyword evidence="4 8" id="KW-0999">Mitochondrion inner membrane</keyword>